<dbReference type="Proteomes" id="UP000322667">
    <property type="component" value="Chromosome D03"/>
</dbReference>
<accession>A0A5D2LNZ2</accession>
<reference evidence="1 2" key="1">
    <citation type="submission" date="2019-07" db="EMBL/GenBank/DDBJ databases">
        <title>WGS assembly of Gossypium tomentosum.</title>
        <authorList>
            <person name="Chen Z.J."/>
            <person name="Sreedasyam A."/>
            <person name="Ando A."/>
            <person name="Song Q."/>
            <person name="De L."/>
            <person name="Hulse-Kemp A."/>
            <person name="Ding M."/>
            <person name="Ye W."/>
            <person name="Kirkbride R."/>
            <person name="Jenkins J."/>
            <person name="Plott C."/>
            <person name="Lovell J."/>
            <person name="Lin Y.-M."/>
            <person name="Vaughn R."/>
            <person name="Liu B."/>
            <person name="Li W."/>
            <person name="Simpson S."/>
            <person name="Scheffler B."/>
            <person name="Saski C."/>
            <person name="Grover C."/>
            <person name="Hu G."/>
            <person name="Conover J."/>
            <person name="Carlson J."/>
            <person name="Shu S."/>
            <person name="Boston L."/>
            <person name="Williams M."/>
            <person name="Peterson D."/>
            <person name="Mcgee K."/>
            <person name="Jones D."/>
            <person name="Wendel J."/>
            <person name="Stelly D."/>
            <person name="Grimwood J."/>
            <person name="Schmutz J."/>
        </authorList>
    </citation>
    <scope>NUCLEOTIDE SEQUENCE [LARGE SCALE GENOMIC DNA]</scope>
    <source>
        <strain evidence="1">7179.01</strain>
    </source>
</reference>
<gene>
    <name evidence="1" type="ORF">ES332_D03G183600v1</name>
</gene>
<evidence type="ECO:0000313" key="2">
    <source>
        <dbReference type="Proteomes" id="UP000322667"/>
    </source>
</evidence>
<dbReference type="EMBL" id="CM017625">
    <property type="protein sequence ID" value="TYH81211.1"/>
    <property type="molecule type" value="Genomic_DNA"/>
</dbReference>
<dbReference type="PROSITE" id="PS51257">
    <property type="entry name" value="PROKAR_LIPOPROTEIN"/>
    <property type="match status" value="1"/>
</dbReference>
<dbReference type="AlphaFoldDB" id="A0A5D2LNZ2"/>
<proteinExistence type="predicted"/>
<dbReference type="AntiFam" id="ANF00038">
    <property type="entry name" value="Overlaps SRP RNA, same strand"/>
</dbReference>
<organism evidence="1 2">
    <name type="scientific">Gossypium tomentosum</name>
    <name type="common">Hawaiian cotton</name>
    <name type="synonym">Gossypium sandvicense</name>
    <dbReference type="NCBI Taxonomy" id="34277"/>
    <lineage>
        <taxon>Eukaryota</taxon>
        <taxon>Viridiplantae</taxon>
        <taxon>Streptophyta</taxon>
        <taxon>Embryophyta</taxon>
        <taxon>Tracheophyta</taxon>
        <taxon>Spermatophyta</taxon>
        <taxon>Magnoliopsida</taxon>
        <taxon>eudicotyledons</taxon>
        <taxon>Gunneridae</taxon>
        <taxon>Pentapetalae</taxon>
        <taxon>rosids</taxon>
        <taxon>malvids</taxon>
        <taxon>Malvales</taxon>
        <taxon>Malvaceae</taxon>
        <taxon>Malvoideae</taxon>
        <taxon>Gossypium</taxon>
    </lineage>
</organism>
<keyword evidence="2" id="KW-1185">Reference proteome</keyword>
<name>A0A5D2LNZ2_GOSTO</name>
<evidence type="ECO:0000313" key="1">
    <source>
        <dbReference type="EMBL" id="TYH81211.1"/>
    </source>
</evidence>
<protein>
    <submittedName>
        <fullName evidence="1">Uncharacterized protein</fullName>
    </submittedName>
</protein>
<sequence>MVDKCTLQLINEQCLIFLVAQACDPSGGLKACASRFLEWGIKREAGFTEQRKPPAPGSGRITGLVHSEPPWLNELTPTGPSFFLPFLCYFV</sequence>